<dbReference type="Gene3D" id="6.10.140.2020">
    <property type="match status" value="1"/>
</dbReference>
<evidence type="ECO:0000256" key="6">
    <source>
        <dbReference type="ARBA" id="ARBA00022771"/>
    </source>
</evidence>
<sequence length="1092" mass="124088">MSHSELKDSGNRFFTASDNKRAIECYTMAIKKNGSISTYYSNRALCYLQLKMYDQAFADCRRALELDPNNLKAFFFAGQCHLAVNQYDEAIAKLTTAHSLALETHKYFGDDIAASIRLAKRKRFEQLDEKRRQEEIELQSYLSKLIIEDGERRLKAVRGKDPNKTKEDSKEKSNEETVEESDKDTTDVSVQVSIRKPPLTMSQIEAETAARLRDLDAVFAQVDDRRAKREIPDYLCGQISFELMQDPVITPSGITYERESIQAHLRQVGHFDPITLMSDQKEEIATASVSRFTRRRGRGRRTLSMRRGGGIPEEEDTTNTSPDNQTTSNNCSDGIGNQMTNISDMTPIDPDDECVICRDRKVNQSFLIPCMHTYCYQCILRWVRINPTCPLCKATAQKIIHSINSDTDFREYEIRSHQPPSHIPNGIHIHSSSSHMLFTFAHDILTADAQSPSHAPAFNPLQLRTFDLSSRIPNIDPRAEALIALTSHTLRSVLSPDLLRRLAYVNRLVSFPTNRLGRIYTVFEVIAKLRDSEPRCMYIKSLEVFCRREIGFLAPWLDYSALRTATQLDVACKPIGSQALCVTSRAVKSLSRRIVEGIYANPYCLNSVNELAMEIRRLDRYTSGGDEVLQQLSGGTLQRFAWEIIQFSRFNGSVDQYYEEISLFRDDAIRLPGDPILSNAVYSLTDRSGYNRFAHNFDDICRSTAQWLFRKLIGTPHSPYTPPASLNATRSLERIGCSLRNSAVLNPRSILERENLSQHRTDGIRALLSFMCIRHHSLSLQSSVIELIDMARISGMCNRITSFDHHLLNKRLANLIFAFSNHPIEMGSLHDISSDVRSHRGIGEEISNNDNSSQQLSVPDDSTLYTSRFIVVSDDESSSHDDDTDDDVQVLSETRPTTSTSSRIPPCCRAHKRHCCCCKKRSSTITMNEPSRRMEGVSALFQEFLEYWEHHRKRRRVEPIEFNTPNDPIVISDDEEGETQQNQEPGPSIRYPKDDLRVVEKTEEDADMKENILQRPSFTAPQLERPETADEFYTLLNDVMNCDRNEEAQPTQQQVNDPALPSQTESSGTPNNEESGSQVLRPNSAPTPLSEP</sequence>
<evidence type="ECO:0000256" key="1">
    <source>
        <dbReference type="ARBA" id="ARBA00000900"/>
    </source>
</evidence>
<keyword evidence="4" id="KW-0479">Metal-binding</keyword>
<feature type="region of interest" description="Disordered" evidence="11">
    <location>
        <begin position="157"/>
        <end position="189"/>
    </location>
</feature>
<keyword evidence="5" id="KW-0677">Repeat</keyword>
<evidence type="ECO:0000259" key="13">
    <source>
        <dbReference type="PROSITE" id="PS51698"/>
    </source>
</evidence>
<feature type="compositionally biased region" description="Basic and acidic residues" evidence="11">
    <location>
        <begin position="991"/>
        <end position="1001"/>
    </location>
</feature>
<dbReference type="Pfam" id="PF13639">
    <property type="entry name" value="zf-RING_2"/>
    <property type="match status" value="1"/>
</dbReference>
<proteinExistence type="predicted"/>
<dbReference type="Gene3D" id="3.30.40.10">
    <property type="entry name" value="Zinc/RING finger domain, C3HC4 (zinc finger)"/>
    <property type="match status" value="2"/>
</dbReference>
<name>A0A0R3SQK7_HYMDI</name>
<reference evidence="14 15" key="2">
    <citation type="submission" date="2018-11" db="EMBL/GenBank/DDBJ databases">
        <authorList>
            <consortium name="Pathogen Informatics"/>
        </authorList>
    </citation>
    <scope>NUCLEOTIDE SEQUENCE [LARGE SCALE GENOMIC DNA]</scope>
</reference>
<dbReference type="SUPFAM" id="SSF48452">
    <property type="entry name" value="TPR-like"/>
    <property type="match status" value="1"/>
</dbReference>
<dbReference type="InterPro" id="IPR017907">
    <property type="entry name" value="Znf_RING_CS"/>
</dbReference>
<comment type="catalytic activity">
    <reaction evidence="1">
        <text>S-ubiquitinyl-[E2 ubiquitin-conjugating enzyme]-L-cysteine + [acceptor protein]-L-lysine = [E2 ubiquitin-conjugating enzyme]-L-cysteine + N(6)-ubiquitinyl-[acceptor protein]-L-lysine.</text>
        <dbReference type="EC" id="2.3.2.27"/>
    </reaction>
</comment>
<dbReference type="InterPro" id="IPR019734">
    <property type="entry name" value="TPR_rpt"/>
</dbReference>
<dbReference type="InterPro" id="IPR041312">
    <property type="entry name" value="CHIP_TPR_N"/>
</dbReference>
<evidence type="ECO:0000256" key="7">
    <source>
        <dbReference type="ARBA" id="ARBA00022786"/>
    </source>
</evidence>
<dbReference type="InterPro" id="IPR011990">
    <property type="entry name" value="TPR-like_helical_dom_sf"/>
</dbReference>
<feature type="compositionally biased region" description="Low complexity" evidence="11">
    <location>
        <begin position="889"/>
        <end position="904"/>
    </location>
</feature>
<dbReference type="PANTHER" id="PTHR46803">
    <property type="entry name" value="E3 UBIQUITIN-PROTEIN LIGASE CHIP"/>
    <property type="match status" value="1"/>
</dbReference>
<dbReference type="EC" id="2.3.2.27" evidence="2"/>
<evidence type="ECO:0000256" key="8">
    <source>
        <dbReference type="ARBA" id="ARBA00022833"/>
    </source>
</evidence>
<dbReference type="GO" id="GO:0030018">
    <property type="term" value="C:Z disc"/>
    <property type="evidence" value="ECO:0007669"/>
    <property type="project" value="TreeGrafter"/>
</dbReference>
<dbReference type="Pfam" id="PF04564">
    <property type="entry name" value="U-box"/>
    <property type="match status" value="1"/>
</dbReference>
<evidence type="ECO:0000313" key="14">
    <source>
        <dbReference type="EMBL" id="VDL59679.1"/>
    </source>
</evidence>
<evidence type="ECO:0000256" key="11">
    <source>
        <dbReference type="SAM" id="MobiDB-lite"/>
    </source>
</evidence>
<dbReference type="SMART" id="SM00504">
    <property type="entry name" value="Ubox"/>
    <property type="match status" value="1"/>
</dbReference>
<keyword evidence="7" id="KW-0833">Ubl conjugation pathway</keyword>
<dbReference type="InterPro" id="IPR001841">
    <property type="entry name" value="Znf_RING"/>
</dbReference>
<dbReference type="PANTHER" id="PTHR46803:SF2">
    <property type="entry name" value="E3 UBIQUITIN-PROTEIN LIGASE CHIP"/>
    <property type="match status" value="1"/>
</dbReference>
<feature type="compositionally biased region" description="Basic residues" evidence="11">
    <location>
        <begin position="295"/>
        <end position="304"/>
    </location>
</feature>
<protein>
    <recommendedName>
        <fullName evidence="2">RING-type E3 ubiquitin transferase</fullName>
        <ecNumber evidence="2">2.3.2.27</ecNumber>
    </recommendedName>
</protein>
<feature type="region of interest" description="Disordered" evidence="11">
    <location>
        <begin position="1042"/>
        <end position="1092"/>
    </location>
</feature>
<dbReference type="GO" id="GO:0051087">
    <property type="term" value="F:protein-folding chaperone binding"/>
    <property type="evidence" value="ECO:0007669"/>
    <property type="project" value="TreeGrafter"/>
</dbReference>
<dbReference type="OrthoDB" id="629492at2759"/>
<dbReference type="SUPFAM" id="SSF57850">
    <property type="entry name" value="RING/U-box"/>
    <property type="match status" value="2"/>
</dbReference>
<dbReference type="GO" id="GO:0008270">
    <property type="term" value="F:zinc ion binding"/>
    <property type="evidence" value="ECO:0007669"/>
    <property type="project" value="UniProtKB-KW"/>
</dbReference>
<dbReference type="SMART" id="SM00028">
    <property type="entry name" value="TPR"/>
    <property type="match status" value="3"/>
</dbReference>
<dbReference type="InterPro" id="IPR013083">
    <property type="entry name" value="Znf_RING/FYVE/PHD"/>
</dbReference>
<dbReference type="SMART" id="SM00184">
    <property type="entry name" value="RING"/>
    <property type="match status" value="1"/>
</dbReference>
<dbReference type="InterPro" id="IPR003613">
    <property type="entry name" value="Ubox_domain"/>
</dbReference>
<keyword evidence="8" id="KW-0862">Zinc</keyword>
<dbReference type="EMBL" id="UYSG01010928">
    <property type="protein sequence ID" value="VDL59679.1"/>
    <property type="molecule type" value="Genomic_DNA"/>
</dbReference>
<evidence type="ECO:0000256" key="5">
    <source>
        <dbReference type="ARBA" id="ARBA00022737"/>
    </source>
</evidence>
<dbReference type="GO" id="GO:0071218">
    <property type="term" value="P:cellular response to misfolded protein"/>
    <property type="evidence" value="ECO:0007669"/>
    <property type="project" value="TreeGrafter"/>
</dbReference>
<reference evidence="16" key="1">
    <citation type="submission" date="2017-02" db="UniProtKB">
        <authorList>
            <consortium name="WormBaseParasite"/>
        </authorList>
    </citation>
    <scope>IDENTIFICATION</scope>
</reference>
<evidence type="ECO:0000256" key="2">
    <source>
        <dbReference type="ARBA" id="ARBA00012483"/>
    </source>
</evidence>
<evidence type="ECO:0000256" key="4">
    <source>
        <dbReference type="ARBA" id="ARBA00022723"/>
    </source>
</evidence>
<dbReference type="AlphaFoldDB" id="A0A0R3SQK7"/>
<evidence type="ECO:0000256" key="10">
    <source>
        <dbReference type="PROSITE-ProRule" id="PRU00339"/>
    </source>
</evidence>
<dbReference type="GO" id="GO:0061630">
    <property type="term" value="F:ubiquitin protein ligase activity"/>
    <property type="evidence" value="ECO:0007669"/>
    <property type="project" value="UniProtKB-EC"/>
</dbReference>
<dbReference type="GO" id="GO:0000209">
    <property type="term" value="P:protein polyubiquitination"/>
    <property type="evidence" value="ECO:0007669"/>
    <property type="project" value="TreeGrafter"/>
</dbReference>
<gene>
    <name evidence="14" type="ORF">HDID_LOCUS7361</name>
</gene>
<dbReference type="Pfam" id="PF00515">
    <property type="entry name" value="TPR_1"/>
    <property type="match status" value="1"/>
</dbReference>
<dbReference type="Proteomes" id="UP000274504">
    <property type="component" value="Unassembled WGS sequence"/>
</dbReference>
<evidence type="ECO:0000313" key="16">
    <source>
        <dbReference type="WBParaSite" id="HDID_0000736301-mRNA-1"/>
    </source>
</evidence>
<dbReference type="WBParaSite" id="HDID_0000736301-mRNA-1">
    <property type="protein sequence ID" value="HDID_0000736301-mRNA-1"/>
    <property type="gene ID" value="HDID_0000736301"/>
</dbReference>
<feature type="domain" description="RING-type" evidence="12">
    <location>
        <begin position="354"/>
        <end position="393"/>
    </location>
</feature>
<dbReference type="GO" id="GO:0043161">
    <property type="term" value="P:proteasome-mediated ubiquitin-dependent protein catabolic process"/>
    <property type="evidence" value="ECO:0007669"/>
    <property type="project" value="TreeGrafter"/>
</dbReference>
<feature type="domain" description="U-box" evidence="13">
    <location>
        <begin position="230"/>
        <end position="275"/>
    </location>
</feature>
<evidence type="ECO:0000313" key="15">
    <source>
        <dbReference type="Proteomes" id="UP000274504"/>
    </source>
</evidence>
<keyword evidence="10" id="KW-0802">TPR repeat</keyword>
<evidence type="ECO:0000259" key="12">
    <source>
        <dbReference type="PROSITE" id="PS50089"/>
    </source>
</evidence>
<dbReference type="Gene3D" id="1.25.40.10">
    <property type="entry name" value="Tetratricopeptide repeat domain"/>
    <property type="match status" value="1"/>
</dbReference>
<evidence type="ECO:0000256" key="3">
    <source>
        <dbReference type="ARBA" id="ARBA00022679"/>
    </source>
</evidence>
<organism evidence="16">
    <name type="scientific">Hymenolepis diminuta</name>
    <name type="common">Rat tapeworm</name>
    <dbReference type="NCBI Taxonomy" id="6216"/>
    <lineage>
        <taxon>Eukaryota</taxon>
        <taxon>Metazoa</taxon>
        <taxon>Spiralia</taxon>
        <taxon>Lophotrochozoa</taxon>
        <taxon>Platyhelminthes</taxon>
        <taxon>Cestoda</taxon>
        <taxon>Eucestoda</taxon>
        <taxon>Cyclophyllidea</taxon>
        <taxon>Hymenolepididae</taxon>
        <taxon>Hymenolepis</taxon>
    </lineage>
</organism>
<feature type="compositionally biased region" description="Basic and acidic residues" evidence="11">
    <location>
        <begin position="157"/>
        <end position="175"/>
    </location>
</feature>
<dbReference type="PROSITE" id="PS00518">
    <property type="entry name" value="ZF_RING_1"/>
    <property type="match status" value="1"/>
</dbReference>
<accession>A0A0R3SQK7</accession>
<dbReference type="GO" id="GO:0045862">
    <property type="term" value="P:positive regulation of proteolysis"/>
    <property type="evidence" value="ECO:0007669"/>
    <property type="project" value="TreeGrafter"/>
</dbReference>
<evidence type="ECO:0000256" key="9">
    <source>
        <dbReference type="PROSITE-ProRule" id="PRU00175"/>
    </source>
</evidence>
<dbReference type="CDD" id="cd23130">
    <property type="entry name" value="RING-HC_EHV1-like"/>
    <property type="match status" value="1"/>
</dbReference>
<keyword evidence="6 9" id="KW-0863">Zinc-finger</keyword>
<dbReference type="Pfam" id="PF18391">
    <property type="entry name" value="CHIP_TPR_N"/>
    <property type="match status" value="1"/>
</dbReference>
<dbReference type="PROSITE" id="PS50089">
    <property type="entry name" value="ZF_RING_2"/>
    <property type="match status" value="1"/>
</dbReference>
<feature type="region of interest" description="Disordered" evidence="11">
    <location>
        <begin position="295"/>
        <end position="344"/>
    </location>
</feature>
<dbReference type="PROSITE" id="PS50005">
    <property type="entry name" value="TPR"/>
    <property type="match status" value="1"/>
</dbReference>
<feature type="compositionally biased region" description="Polar residues" evidence="11">
    <location>
        <begin position="318"/>
        <end position="344"/>
    </location>
</feature>
<feature type="region of interest" description="Disordered" evidence="11">
    <location>
        <begin position="875"/>
        <end position="904"/>
    </location>
</feature>
<dbReference type="PROSITE" id="PS51698">
    <property type="entry name" value="U_BOX"/>
    <property type="match status" value="1"/>
</dbReference>
<keyword evidence="3" id="KW-0808">Transferase</keyword>
<feature type="compositionally biased region" description="Polar residues" evidence="11">
    <location>
        <begin position="1048"/>
        <end position="1092"/>
    </location>
</feature>
<feature type="region of interest" description="Disordered" evidence="11">
    <location>
        <begin position="963"/>
        <end position="1026"/>
    </location>
</feature>
<dbReference type="GO" id="GO:0006515">
    <property type="term" value="P:protein quality control for misfolded or incompletely synthesized proteins"/>
    <property type="evidence" value="ECO:0007669"/>
    <property type="project" value="TreeGrafter"/>
</dbReference>
<feature type="repeat" description="TPR" evidence="10">
    <location>
        <begin position="37"/>
        <end position="70"/>
    </location>
</feature>
<dbReference type="STRING" id="6216.A0A0R3SQK7"/>